<evidence type="ECO:0000256" key="1">
    <source>
        <dbReference type="SAM" id="MobiDB-lite"/>
    </source>
</evidence>
<evidence type="ECO:0000313" key="2">
    <source>
        <dbReference type="EMBL" id="KZV47747.1"/>
    </source>
</evidence>
<dbReference type="AlphaFoldDB" id="A0A2Z7CP60"/>
<accession>A0A2Z7CP60</accession>
<evidence type="ECO:0008006" key="4">
    <source>
        <dbReference type="Google" id="ProtNLM"/>
    </source>
</evidence>
<reference evidence="2 3" key="1">
    <citation type="journal article" date="2015" name="Proc. Natl. Acad. Sci. U.S.A.">
        <title>The resurrection genome of Boea hygrometrica: A blueprint for survival of dehydration.</title>
        <authorList>
            <person name="Xiao L."/>
            <person name="Yang G."/>
            <person name="Zhang L."/>
            <person name="Yang X."/>
            <person name="Zhao S."/>
            <person name="Ji Z."/>
            <person name="Zhou Q."/>
            <person name="Hu M."/>
            <person name="Wang Y."/>
            <person name="Chen M."/>
            <person name="Xu Y."/>
            <person name="Jin H."/>
            <person name="Xiao X."/>
            <person name="Hu G."/>
            <person name="Bao F."/>
            <person name="Hu Y."/>
            <person name="Wan P."/>
            <person name="Li L."/>
            <person name="Deng X."/>
            <person name="Kuang T."/>
            <person name="Xiang C."/>
            <person name="Zhu J.K."/>
            <person name="Oliver M.J."/>
            <person name="He Y."/>
        </authorList>
    </citation>
    <scope>NUCLEOTIDE SEQUENCE [LARGE SCALE GENOMIC DNA]</scope>
    <source>
        <strain evidence="3">cv. XS01</strain>
    </source>
</reference>
<organism evidence="2 3">
    <name type="scientific">Dorcoceras hygrometricum</name>
    <dbReference type="NCBI Taxonomy" id="472368"/>
    <lineage>
        <taxon>Eukaryota</taxon>
        <taxon>Viridiplantae</taxon>
        <taxon>Streptophyta</taxon>
        <taxon>Embryophyta</taxon>
        <taxon>Tracheophyta</taxon>
        <taxon>Spermatophyta</taxon>
        <taxon>Magnoliopsida</taxon>
        <taxon>eudicotyledons</taxon>
        <taxon>Gunneridae</taxon>
        <taxon>Pentapetalae</taxon>
        <taxon>asterids</taxon>
        <taxon>lamiids</taxon>
        <taxon>Lamiales</taxon>
        <taxon>Gesneriaceae</taxon>
        <taxon>Didymocarpoideae</taxon>
        <taxon>Trichosporeae</taxon>
        <taxon>Loxocarpinae</taxon>
        <taxon>Dorcoceras</taxon>
    </lineage>
</organism>
<evidence type="ECO:0000313" key="3">
    <source>
        <dbReference type="Proteomes" id="UP000250235"/>
    </source>
</evidence>
<dbReference type="Proteomes" id="UP000250235">
    <property type="component" value="Unassembled WGS sequence"/>
</dbReference>
<gene>
    <name evidence="2" type="ORF">F511_41266</name>
</gene>
<name>A0A2Z7CP60_9LAMI</name>
<dbReference type="EMBL" id="KQ994684">
    <property type="protein sequence ID" value="KZV47747.1"/>
    <property type="molecule type" value="Genomic_DNA"/>
</dbReference>
<sequence>MTNALQVNFDSVLGISDNDEMLNMFKALESTGLHDFLGCPSVLYEQELEKFFDTTLVQDCDITCVVFGKYVAIPEDRFAGIFNLPTEGLTDLSEVPNSLVLQAITLFSKLSVPVQFSCKKRLMKYEFRLLNDILAKSITVKAGSFNAVTHERFLMMTAIHFGIKVNWSKILFEVLKEMVDRTTKRAKGFAAQFCVLLKSDPAVTLAEAKTYPPLKILYAEKVKTYVATNKTIDARGETDEPEVAKGTNGAAAPAVKKKRTTTGKAASKKRDLGLASVAPEAFPIQMIELISAVPAERPPTPKRNALKRKFRMPAETTAGIDDVDTIIEQILADKAQMETDAWETDVEGRVEKRSDETERMINVTADEFAALDFHVFTNEAERLVETGSDTEYEMETAMKEESEPLSKANLPKIAATDKGKKSLEEPDTVKGHPAREQFQLICGDIDFIILLREKVITEMTSFFHSFSLRNLKFDLFQPQSNGSCVKSPMNEETSANQIDFLADTLVDGETPVTQISLPAVDTTDVTESLSQLRASITRLSVNQLKTSSKIVALSLELLEFKRGVGAQNAVLISDVTDIHSQTKEIQALKTNFTDLQQKTKSGIAHGEISSHSPHPPPDDKSRRGGGGGRSKGDRSGYSSIRHSSSREPHRRDARYWLGEK</sequence>
<keyword evidence="3" id="KW-1185">Reference proteome</keyword>
<feature type="compositionally biased region" description="Basic and acidic residues" evidence="1">
    <location>
        <begin position="644"/>
        <end position="660"/>
    </location>
</feature>
<feature type="region of interest" description="Disordered" evidence="1">
    <location>
        <begin position="602"/>
        <end position="660"/>
    </location>
</feature>
<proteinExistence type="predicted"/>
<protein>
    <recommendedName>
        <fullName evidence="4">Dystroglycan-like</fullName>
    </recommendedName>
</protein>
<dbReference type="OrthoDB" id="848707at2759"/>